<dbReference type="RefSeq" id="WP_272987662.1">
    <property type="nucleotide sequence ID" value="NZ_CALCOC010000254.1"/>
</dbReference>
<evidence type="ECO:0008006" key="6">
    <source>
        <dbReference type="Google" id="ProtNLM"/>
    </source>
</evidence>
<evidence type="ECO:0000313" key="5">
    <source>
        <dbReference type="Proteomes" id="UP000259610"/>
    </source>
</evidence>
<accession>A0A3B9GWL0</accession>
<feature type="domain" description="FecR protein" evidence="2">
    <location>
        <begin position="113"/>
        <end position="203"/>
    </location>
</feature>
<name>A0A3B9GWL0_9PROT</name>
<keyword evidence="1" id="KW-1133">Transmembrane helix</keyword>
<evidence type="ECO:0000256" key="1">
    <source>
        <dbReference type="SAM" id="Phobius"/>
    </source>
</evidence>
<dbReference type="GO" id="GO:0016989">
    <property type="term" value="F:sigma factor antagonist activity"/>
    <property type="evidence" value="ECO:0007669"/>
    <property type="project" value="TreeGrafter"/>
</dbReference>
<dbReference type="Pfam" id="PF04773">
    <property type="entry name" value="FecR"/>
    <property type="match status" value="1"/>
</dbReference>
<dbReference type="Gene3D" id="3.55.50.30">
    <property type="match status" value="1"/>
</dbReference>
<evidence type="ECO:0000259" key="2">
    <source>
        <dbReference type="Pfam" id="PF04773"/>
    </source>
</evidence>
<dbReference type="PANTHER" id="PTHR30273:SF2">
    <property type="entry name" value="PROTEIN FECR"/>
    <property type="match status" value="1"/>
</dbReference>
<dbReference type="InterPro" id="IPR006860">
    <property type="entry name" value="FecR"/>
</dbReference>
<feature type="transmembrane region" description="Helical" evidence="1">
    <location>
        <begin position="84"/>
        <end position="103"/>
    </location>
</feature>
<reference evidence="4 5" key="1">
    <citation type="journal article" date="2018" name="Nat. Biotechnol.">
        <title>A standardized bacterial taxonomy based on genome phylogeny substantially revises the tree of life.</title>
        <authorList>
            <person name="Parks D.H."/>
            <person name="Chuvochina M."/>
            <person name="Waite D.W."/>
            <person name="Rinke C."/>
            <person name="Skarshewski A."/>
            <person name="Chaumeil P.A."/>
            <person name="Hugenholtz P."/>
        </authorList>
    </citation>
    <scope>NUCLEOTIDE SEQUENCE [LARGE SCALE GENOMIC DNA]</scope>
    <source>
        <strain evidence="4">UBA8733</strain>
    </source>
</reference>
<organism evidence="4 5">
    <name type="scientific">Hyphomonas adhaerens</name>
    <dbReference type="NCBI Taxonomy" id="81029"/>
    <lineage>
        <taxon>Bacteria</taxon>
        <taxon>Pseudomonadati</taxon>
        <taxon>Pseudomonadota</taxon>
        <taxon>Alphaproteobacteria</taxon>
        <taxon>Hyphomonadales</taxon>
        <taxon>Hyphomonadaceae</taxon>
        <taxon>Hyphomonas</taxon>
    </lineage>
</organism>
<feature type="domain" description="FecR N-terminal" evidence="3">
    <location>
        <begin position="13"/>
        <end position="52"/>
    </location>
</feature>
<dbReference type="AlphaFoldDB" id="A0A3B9GWL0"/>
<comment type="caution">
    <text evidence="4">The sequence shown here is derived from an EMBL/GenBank/DDBJ whole genome shotgun (WGS) entry which is preliminary data.</text>
</comment>
<dbReference type="Proteomes" id="UP000259610">
    <property type="component" value="Unassembled WGS sequence"/>
</dbReference>
<gene>
    <name evidence="4" type="ORF">DCG58_05605</name>
</gene>
<dbReference type="Pfam" id="PF16220">
    <property type="entry name" value="DUF4880"/>
    <property type="match status" value="1"/>
</dbReference>
<dbReference type="InterPro" id="IPR032623">
    <property type="entry name" value="FecR_N"/>
</dbReference>
<dbReference type="EMBL" id="DMAN01000120">
    <property type="protein sequence ID" value="HAE26616.1"/>
    <property type="molecule type" value="Genomic_DNA"/>
</dbReference>
<proteinExistence type="predicted"/>
<sequence>MTESQDRKDRRKAAAHWFAELQADDLAPETWTAFLAWEKDPHNAAAFREIEATVGIIDRLPEPQIAAARPDAARSSWQRWRLPTVWLGAAAACLLVVLAMPFLRPAAAPAPEVYRTGIGERRDVALEDGSTVLLNTDTELSVAFTKEARCVRLAHGEALFRVHKSGRPFLVDAGGTRTRAIGTEFDVRAETGEVSVTLYEGSVVVTPDAEAKTPADRRPDENRQEALGVRLSPGERMTVMAGEEPALRRIDPEAAKSWRDGIVRFNETALEDAVREMNRYSSTEIRIGDALLAQERISGSFPAGKQEAFAESLSLTFGLQVHRDAQGVLIVRAGN</sequence>
<keyword evidence="1" id="KW-0472">Membrane</keyword>
<keyword evidence="1" id="KW-0812">Transmembrane</keyword>
<dbReference type="PIRSF" id="PIRSF018266">
    <property type="entry name" value="FecR"/>
    <property type="match status" value="1"/>
</dbReference>
<dbReference type="PANTHER" id="PTHR30273">
    <property type="entry name" value="PERIPLASMIC SIGNAL SENSOR AND SIGMA FACTOR ACTIVATOR FECR-RELATED"/>
    <property type="match status" value="1"/>
</dbReference>
<dbReference type="Gene3D" id="2.60.120.1440">
    <property type="match status" value="1"/>
</dbReference>
<protein>
    <recommendedName>
        <fullName evidence="6">FecR protein domain-containing protein</fullName>
    </recommendedName>
</protein>
<evidence type="ECO:0000313" key="4">
    <source>
        <dbReference type="EMBL" id="HAE26616.1"/>
    </source>
</evidence>
<dbReference type="InterPro" id="IPR012373">
    <property type="entry name" value="Ferrdict_sens_TM"/>
</dbReference>
<evidence type="ECO:0000259" key="3">
    <source>
        <dbReference type="Pfam" id="PF16220"/>
    </source>
</evidence>